<name>A0A9Q0RLS1_BLOTA</name>
<dbReference type="EMBL" id="JAPWDV010000003">
    <property type="protein sequence ID" value="KAJ6217646.1"/>
    <property type="molecule type" value="Genomic_DNA"/>
</dbReference>
<gene>
    <name evidence="1" type="ORF">RDWZM_008803</name>
</gene>
<reference evidence="1" key="1">
    <citation type="submission" date="2022-12" db="EMBL/GenBank/DDBJ databases">
        <title>Genome assemblies of Blomia tropicalis.</title>
        <authorList>
            <person name="Cui Y."/>
        </authorList>
    </citation>
    <scope>NUCLEOTIDE SEQUENCE</scope>
    <source>
        <tissue evidence="1">Adult mites</tissue>
    </source>
</reference>
<dbReference type="OMA" id="YAENLCR"/>
<accession>A0A9Q0RLS1</accession>
<dbReference type="Proteomes" id="UP001142055">
    <property type="component" value="Chromosome 3"/>
</dbReference>
<keyword evidence="2" id="KW-1185">Reference proteome</keyword>
<proteinExistence type="predicted"/>
<organism evidence="1 2">
    <name type="scientific">Blomia tropicalis</name>
    <name type="common">Mite</name>
    <dbReference type="NCBI Taxonomy" id="40697"/>
    <lineage>
        <taxon>Eukaryota</taxon>
        <taxon>Metazoa</taxon>
        <taxon>Ecdysozoa</taxon>
        <taxon>Arthropoda</taxon>
        <taxon>Chelicerata</taxon>
        <taxon>Arachnida</taxon>
        <taxon>Acari</taxon>
        <taxon>Acariformes</taxon>
        <taxon>Sarcoptiformes</taxon>
        <taxon>Astigmata</taxon>
        <taxon>Glycyphagoidea</taxon>
        <taxon>Echimyopodidae</taxon>
        <taxon>Blomia</taxon>
    </lineage>
</organism>
<sequence>MLNRFNVLSAYVNPNHVISTIEGIAGLGVIGISHQMQQIRTKSKIKFCGYLEPPEFKKRDIRYKTSTKHDPKRMTWQDYQFRRFRAVHWGKSYPLWQAKLDYAENLCRLGMPVWTVERITGLHPHCIEYINKKLNGQVVLLREAEYSNYVNHKTGER</sequence>
<dbReference type="AlphaFoldDB" id="A0A9Q0RLS1"/>
<evidence type="ECO:0000313" key="2">
    <source>
        <dbReference type="Proteomes" id="UP001142055"/>
    </source>
</evidence>
<comment type="caution">
    <text evidence="1">The sequence shown here is derived from an EMBL/GenBank/DDBJ whole genome shotgun (WGS) entry which is preliminary data.</text>
</comment>
<protein>
    <submittedName>
        <fullName evidence="1">Uncharacterized protein</fullName>
    </submittedName>
</protein>
<evidence type="ECO:0000313" key="1">
    <source>
        <dbReference type="EMBL" id="KAJ6217646.1"/>
    </source>
</evidence>